<dbReference type="InterPro" id="IPR017927">
    <property type="entry name" value="FAD-bd_FR_type"/>
</dbReference>
<dbReference type="PROSITE" id="PS51384">
    <property type="entry name" value="FAD_FR"/>
    <property type="match status" value="1"/>
</dbReference>
<keyword evidence="4" id="KW-1185">Reference proteome</keyword>
<evidence type="ECO:0000259" key="2">
    <source>
        <dbReference type="PROSITE" id="PS51384"/>
    </source>
</evidence>
<dbReference type="GO" id="GO:0050660">
    <property type="term" value="F:flavin adenine dinucleotide binding"/>
    <property type="evidence" value="ECO:0007669"/>
    <property type="project" value="InterPro"/>
</dbReference>
<dbReference type="InterPro" id="IPR019480">
    <property type="entry name" value="Dihydroorotate_DH_Fe-S-bd"/>
</dbReference>
<dbReference type="Pfam" id="PF00175">
    <property type="entry name" value="NAD_binding_1"/>
    <property type="match status" value="1"/>
</dbReference>
<feature type="binding site" evidence="1">
    <location>
        <position position="235"/>
    </location>
    <ligand>
        <name>[2Fe-2S] cluster</name>
        <dbReference type="ChEBI" id="CHEBI:190135"/>
    </ligand>
</feature>
<dbReference type="STRING" id="1123404.SAMN02745784_02317"/>
<proteinExistence type="predicted"/>
<keyword evidence="1" id="KW-0001">2Fe-2S</keyword>
<dbReference type="InterPro" id="IPR001433">
    <property type="entry name" value="OxRdtase_FAD/NAD-bd"/>
</dbReference>
<protein>
    <submittedName>
        <fullName evidence="3">Anaerobic sulfite reductase subunit B</fullName>
    </submittedName>
</protein>
<dbReference type="PANTHER" id="PTHR43513">
    <property type="entry name" value="DIHYDROOROTATE DEHYDROGENASE B (NAD(+)), ELECTRON TRANSFER SUBUNIT"/>
    <property type="match status" value="1"/>
</dbReference>
<keyword evidence="1" id="KW-0408">Iron</keyword>
<dbReference type="GO" id="GO:0046872">
    <property type="term" value="F:metal ion binding"/>
    <property type="evidence" value="ECO:0007669"/>
    <property type="project" value="UniProtKB-KW"/>
</dbReference>
<dbReference type="InterPro" id="IPR050353">
    <property type="entry name" value="PyrK_electron_transfer"/>
</dbReference>
<evidence type="ECO:0000313" key="4">
    <source>
        <dbReference type="Proteomes" id="UP000184114"/>
    </source>
</evidence>
<comment type="cofactor">
    <cofactor evidence="1">
        <name>[2Fe-2S] cluster</name>
        <dbReference type="ChEBI" id="CHEBI:190135"/>
    </cofactor>
    <text evidence="1">Binds 1 [2Fe-2S] cluster per subunit.</text>
</comment>
<dbReference type="InterPro" id="IPR017938">
    <property type="entry name" value="Riboflavin_synthase-like_b-brl"/>
</dbReference>
<gene>
    <name evidence="3" type="ORF">SAMN02745784_02317</name>
</gene>
<dbReference type="EMBL" id="FQTY01000012">
    <property type="protein sequence ID" value="SHE95011.1"/>
    <property type="molecule type" value="Genomic_DNA"/>
</dbReference>
<dbReference type="PANTHER" id="PTHR43513:SF1">
    <property type="entry name" value="ANAEROBIC SULFITE REDUCTASE SUBUNIT B"/>
    <property type="match status" value="1"/>
</dbReference>
<dbReference type="GO" id="GO:0051537">
    <property type="term" value="F:2 iron, 2 sulfur cluster binding"/>
    <property type="evidence" value="ECO:0007669"/>
    <property type="project" value="UniProtKB-KW"/>
</dbReference>
<dbReference type="PRINTS" id="PR00406">
    <property type="entry name" value="CYTB5RDTASE"/>
</dbReference>
<dbReference type="SUPFAM" id="SSF63380">
    <property type="entry name" value="Riboflavin synthase domain-like"/>
    <property type="match status" value="1"/>
</dbReference>
<accession>A0A1M4XNL6</accession>
<name>A0A1M4XNL6_9FIRM</name>
<dbReference type="PIRSF" id="PIRSF006816">
    <property type="entry name" value="Cyc3_hyd_g"/>
    <property type="match status" value="1"/>
</dbReference>
<dbReference type="GO" id="GO:0016491">
    <property type="term" value="F:oxidoreductase activity"/>
    <property type="evidence" value="ECO:0007669"/>
    <property type="project" value="InterPro"/>
</dbReference>
<dbReference type="GeneID" id="90994169"/>
<dbReference type="AlphaFoldDB" id="A0A1M4XNL6"/>
<dbReference type="InterPro" id="IPR012165">
    <property type="entry name" value="Cyt_c3_hydrogenase_gsu"/>
</dbReference>
<dbReference type="Gene3D" id="2.40.30.10">
    <property type="entry name" value="Translation factors"/>
    <property type="match status" value="1"/>
</dbReference>
<feature type="binding site" evidence="1">
    <location>
        <position position="230"/>
    </location>
    <ligand>
        <name>[2Fe-2S] cluster</name>
        <dbReference type="ChEBI" id="CHEBI:190135"/>
    </ligand>
</feature>
<dbReference type="SUPFAM" id="SSF52343">
    <property type="entry name" value="Ferredoxin reductase-like, C-terminal NADP-linked domain"/>
    <property type="match status" value="1"/>
</dbReference>
<reference evidence="4" key="1">
    <citation type="submission" date="2016-11" db="EMBL/GenBank/DDBJ databases">
        <authorList>
            <person name="Varghese N."/>
            <person name="Submissions S."/>
        </authorList>
    </citation>
    <scope>NUCLEOTIDE SEQUENCE [LARGE SCALE GENOMIC DNA]</scope>
    <source>
        <strain evidence="4">DSM 18095</strain>
    </source>
</reference>
<dbReference type="Pfam" id="PF10418">
    <property type="entry name" value="DHODB_Fe-S_bind"/>
    <property type="match status" value="1"/>
</dbReference>
<dbReference type="RefSeq" id="WP_072976412.1">
    <property type="nucleotide sequence ID" value="NZ_FQTY01000012.1"/>
</dbReference>
<dbReference type="Proteomes" id="UP000184114">
    <property type="component" value="Unassembled WGS sequence"/>
</dbReference>
<dbReference type="InterPro" id="IPR014260">
    <property type="entry name" value="Sulphite_reductase_B"/>
</dbReference>
<feature type="binding site" evidence="1">
    <location>
        <position position="246"/>
    </location>
    <ligand>
        <name>[2Fe-2S] cluster</name>
        <dbReference type="ChEBI" id="CHEBI:190135"/>
    </ligand>
</feature>
<dbReference type="Gene3D" id="3.40.50.80">
    <property type="entry name" value="Nucleotide-binding domain of ferredoxin-NADP reductase (FNR) module"/>
    <property type="match status" value="1"/>
</dbReference>
<dbReference type="GO" id="GO:0006221">
    <property type="term" value="P:pyrimidine nucleotide biosynthetic process"/>
    <property type="evidence" value="ECO:0007669"/>
    <property type="project" value="InterPro"/>
</dbReference>
<evidence type="ECO:0000256" key="1">
    <source>
        <dbReference type="PIRSR" id="PIRSR006816-2"/>
    </source>
</evidence>
<organism evidence="3 4">
    <name type="scientific">Tissierella praeacuta DSM 18095</name>
    <dbReference type="NCBI Taxonomy" id="1123404"/>
    <lineage>
        <taxon>Bacteria</taxon>
        <taxon>Bacillati</taxon>
        <taxon>Bacillota</taxon>
        <taxon>Tissierellia</taxon>
        <taxon>Tissierellales</taxon>
        <taxon>Tissierellaceae</taxon>
        <taxon>Tissierella</taxon>
    </lineage>
</organism>
<dbReference type="CDD" id="cd06221">
    <property type="entry name" value="sulfite_reductase_like"/>
    <property type="match status" value="1"/>
</dbReference>
<keyword evidence="1" id="KW-0411">Iron-sulfur</keyword>
<evidence type="ECO:0000313" key="3">
    <source>
        <dbReference type="EMBL" id="SHE95011.1"/>
    </source>
</evidence>
<dbReference type="NCBIfam" id="TIGR02911">
    <property type="entry name" value="sulfite_red_B"/>
    <property type="match status" value="1"/>
</dbReference>
<feature type="domain" description="FAD-binding FR-type" evidence="2">
    <location>
        <begin position="4"/>
        <end position="95"/>
    </location>
</feature>
<dbReference type="InterPro" id="IPR039261">
    <property type="entry name" value="FNR_nucleotide-bd"/>
</dbReference>
<feature type="binding site" evidence="1">
    <location>
        <position position="238"/>
    </location>
    <ligand>
        <name>[2Fe-2S] cluster</name>
        <dbReference type="ChEBI" id="CHEBI:190135"/>
    </ligand>
</feature>
<keyword evidence="1" id="KW-0479">Metal-binding</keyword>
<sequence>MNPYMTYPAEIKKIIKHTDIDYTFFVEKIMEVKGGQFVQVSVPKFGEVPISISDFDDELMELTIRKVGRVTDGIFNKEIGDFLQIRGPYGNNFQSEVHFGKDLIMVTGGTGLAPVKSVINYFHRNLDKINSFKLISGFKSSQDILFKDSFKEWEKNMDICLTIDRPEEGWRGNTGFVTEHVAKLNLPNIENVSVIMVGPPPMMKFTGIELSKLGIKDEQIWVSFERKMSCGIGKCGHCKIDETYVCLEGPVFRYDKASKLID</sequence>